<evidence type="ECO:0000256" key="1">
    <source>
        <dbReference type="ARBA" id="ARBA00022491"/>
    </source>
</evidence>
<dbReference type="STRING" id="1960309.SAMN03159343_1671"/>
<dbReference type="PROSITE" id="PS50977">
    <property type="entry name" value="HTH_TETR_2"/>
    <property type="match status" value="1"/>
</dbReference>
<evidence type="ECO:0000256" key="3">
    <source>
        <dbReference type="ARBA" id="ARBA00023125"/>
    </source>
</evidence>
<dbReference type="InterPro" id="IPR036271">
    <property type="entry name" value="Tet_transcr_reg_TetR-rel_C_sf"/>
</dbReference>
<reference evidence="8" key="1">
    <citation type="submission" date="2016-10" db="EMBL/GenBank/DDBJ databases">
        <authorList>
            <person name="Varghese N."/>
            <person name="Submissions S."/>
        </authorList>
    </citation>
    <scope>NUCLEOTIDE SEQUENCE [LARGE SCALE GENOMIC DNA]</scope>
    <source>
        <strain evidence="8">DSM 45722</strain>
    </source>
</reference>
<dbReference type="SUPFAM" id="SSF46689">
    <property type="entry name" value="Homeodomain-like"/>
    <property type="match status" value="1"/>
</dbReference>
<evidence type="ECO:0000256" key="5">
    <source>
        <dbReference type="PROSITE-ProRule" id="PRU00335"/>
    </source>
</evidence>
<dbReference type="Gene3D" id="1.10.357.10">
    <property type="entry name" value="Tetracycline Repressor, domain 2"/>
    <property type="match status" value="1"/>
</dbReference>
<dbReference type="AlphaFoldDB" id="A0A1G4XYT2"/>
<dbReference type="PRINTS" id="PR00455">
    <property type="entry name" value="HTHTETR"/>
</dbReference>
<dbReference type="InterPro" id="IPR001647">
    <property type="entry name" value="HTH_TetR"/>
</dbReference>
<keyword evidence="3 5" id="KW-0238">DNA-binding</keyword>
<dbReference type="InterPro" id="IPR050109">
    <property type="entry name" value="HTH-type_TetR-like_transc_reg"/>
</dbReference>
<dbReference type="InterPro" id="IPR039538">
    <property type="entry name" value="BetI_C"/>
</dbReference>
<evidence type="ECO:0000313" key="8">
    <source>
        <dbReference type="Proteomes" id="UP000198981"/>
    </source>
</evidence>
<dbReference type="GO" id="GO:0000976">
    <property type="term" value="F:transcription cis-regulatory region binding"/>
    <property type="evidence" value="ECO:0007669"/>
    <property type="project" value="TreeGrafter"/>
</dbReference>
<keyword evidence="1" id="KW-0678">Repressor</keyword>
<dbReference type="Pfam" id="PF00440">
    <property type="entry name" value="TetR_N"/>
    <property type="match status" value="1"/>
</dbReference>
<evidence type="ECO:0000256" key="2">
    <source>
        <dbReference type="ARBA" id="ARBA00023015"/>
    </source>
</evidence>
<keyword evidence="4" id="KW-0804">Transcription</keyword>
<name>A0A1G4XYT2_9ACTN</name>
<dbReference type="PANTHER" id="PTHR30055:SF241">
    <property type="entry name" value="TRANSCRIPTIONAL REGULATORY PROTEIN"/>
    <property type="match status" value="1"/>
</dbReference>
<evidence type="ECO:0000259" key="6">
    <source>
        <dbReference type="PROSITE" id="PS50977"/>
    </source>
</evidence>
<dbReference type="Proteomes" id="UP000198981">
    <property type="component" value="Unassembled WGS sequence"/>
</dbReference>
<dbReference type="PANTHER" id="PTHR30055">
    <property type="entry name" value="HTH-TYPE TRANSCRIPTIONAL REGULATOR RUTR"/>
    <property type="match status" value="1"/>
</dbReference>
<keyword evidence="8" id="KW-1185">Reference proteome</keyword>
<feature type="domain" description="HTH tetR-type" evidence="6">
    <location>
        <begin position="22"/>
        <end position="82"/>
    </location>
</feature>
<organism evidence="7 8">
    <name type="scientific">Klenkia marina</name>
    <dbReference type="NCBI Taxonomy" id="1960309"/>
    <lineage>
        <taxon>Bacteria</taxon>
        <taxon>Bacillati</taxon>
        <taxon>Actinomycetota</taxon>
        <taxon>Actinomycetes</taxon>
        <taxon>Geodermatophilales</taxon>
        <taxon>Geodermatophilaceae</taxon>
        <taxon>Klenkia</taxon>
    </lineage>
</organism>
<dbReference type="OrthoDB" id="7252896at2"/>
<dbReference type="SUPFAM" id="SSF48498">
    <property type="entry name" value="Tetracyclin repressor-like, C-terminal domain"/>
    <property type="match status" value="1"/>
</dbReference>
<evidence type="ECO:0000313" key="7">
    <source>
        <dbReference type="EMBL" id="SCX45798.1"/>
    </source>
</evidence>
<feature type="DNA-binding region" description="H-T-H motif" evidence="5">
    <location>
        <begin position="45"/>
        <end position="64"/>
    </location>
</feature>
<dbReference type="Pfam" id="PF13977">
    <property type="entry name" value="TetR_C_6"/>
    <property type="match status" value="1"/>
</dbReference>
<dbReference type="EMBL" id="FMUH01000002">
    <property type="protein sequence ID" value="SCX45798.1"/>
    <property type="molecule type" value="Genomic_DNA"/>
</dbReference>
<proteinExistence type="predicted"/>
<dbReference type="GO" id="GO:0003700">
    <property type="term" value="F:DNA-binding transcription factor activity"/>
    <property type="evidence" value="ECO:0007669"/>
    <property type="project" value="TreeGrafter"/>
</dbReference>
<dbReference type="InterPro" id="IPR009057">
    <property type="entry name" value="Homeodomain-like_sf"/>
</dbReference>
<dbReference type="GO" id="GO:0045892">
    <property type="term" value="P:negative regulation of DNA-templated transcription"/>
    <property type="evidence" value="ECO:0007669"/>
    <property type="project" value="UniProtKB-ARBA"/>
</dbReference>
<keyword evidence="2" id="KW-0805">Transcription regulation</keyword>
<gene>
    <name evidence="7" type="ORF">SAMN03159343_1671</name>
</gene>
<accession>A0A1G4XYT2</accession>
<dbReference type="FunFam" id="1.10.10.60:FF:000141">
    <property type="entry name" value="TetR family transcriptional regulator"/>
    <property type="match status" value="1"/>
</dbReference>
<evidence type="ECO:0000256" key="4">
    <source>
        <dbReference type="ARBA" id="ARBA00023163"/>
    </source>
</evidence>
<sequence length="207" mass="22252">MLRVVGEASPDDVTVRTRPRREQVRARVLEAARAVFAERGFAGASTDQVAAAAGFTKGAVYSNFGSKDELFLALMDAEVAARVTAVERALAGTADLPGALAAVGTELTARDPAWQLLYLEFWQRAVRDPGARAAFVASRRDLRARVCEVVERFLADHPVHTGWDAGRLTLVLIALTNGLALEALPDPEAVPDDVLPRVLADLLDRAP</sequence>
<protein>
    <submittedName>
        <fullName evidence="7">Transcriptional regulator, TetR family</fullName>
    </submittedName>
</protein>